<dbReference type="EMBL" id="LAVV01007124">
    <property type="protein sequence ID" value="KNZ57029.1"/>
    <property type="molecule type" value="Genomic_DNA"/>
</dbReference>
<sequence length="329" mass="37645">MARPQFTASLTTLKRGRPYTIQSSGLRGDSQPEGTYLSHVDRANSTSCQTSKRSRAIYSCFVLYCRFWILNDYRPTFWIVTFSEEHETIFTQQHCINLPRSTQGSIPFRWTAVAAGAPSDTDHIPIKILNNFSSMVSTNRFGSCLTKNAAMLRTEVLHWNLKCSGFRNFFVTAPFSLSEQFPVAPLIGIISQISFWLRKMTIIKLIALLSFLVTIYHYLLPSTLSLSTWNISVKSNLAGLLHHISKPMWDLDFPPLNNRLRRDLYQLHLVFKLSQLRQKLGIASLILCVSGVSWKEKKIGKKKLDSTQFLPILTRFCTYTCKQMGIKIF</sequence>
<proteinExistence type="predicted"/>
<evidence type="ECO:0000313" key="1">
    <source>
        <dbReference type="EMBL" id="KNZ57029.1"/>
    </source>
</evidence>
<name>A0A0L6V8I8_9BASI</name>
<gene>
    <name evidence="1" type="ORF">VP01_2259g1</name>
</gene>
<comment type="caution">
    <text evidence="1">The sequence shown here is derived from an EMBL/GenBank/DDBJ whole genome shotgun (WGS) entry which is preliminary data.</text>
</comment>
<dbReference type="AlphaFoldDB" id="A0A0L6V8I8"/>
<dbReference type="Proteomes" id="UP000037035">
    <property type="component" value="Unassembled WGS sequence"/>
</dbReference>
<evidence type="ECO:0000313" key="2">
    <source>
        <dbReference type="Proteomes" id="UP000037035"/>
    </source>
</evidence>
<reference evidence="1 2" key="1">
    <citation type="submission" date="2015-08" db="EMBL/GenBank/DDBJ databases">
        <title>Next Generation Sequencing and Analysis of the Genome of Puccinia sorghi L Schw, the Causal Agent of Maize Common Rust.</title>
        <authorList>
            <person name="Rochi L."/>
            <person name="Burguener G."/>
            <person name="Darino M."/>
            <person name="Turjanski A."/>
            <person name="Kreff E."/>
            <person name="Dieguez M.J."/>
            <person name="Sacco F."/>
        </authorList>
    </citation>
    <scope>NUCLEOTIDE SEQUENCE [LARGE SCALE GENOMIC DNA]</scope>
    <source>
        <strain evidence="1 2">RO10H11247</strain>
    </source>
</reference>
<keyword evidence="2" id="KW-1185">Reference proteome</keyword>
<protein>
    <submittedName>
        <fullName evidence="1">Uncharacterized protein</fullName>
    </submittedName>
</protein>
<organism evidence="1 2">
    <name type="scientific">Puccinia sorghi</name>
    <dbReference type="NCBI Taxonomy" id="27349"/>
    <lineage>
        <taxon>Eukaryota</taxon>
        <taxon>Fungi</taxon>
        <taxon>Dikarya</taxon>
        <taxon>Basidiomycota</taxon>
        <taxon>Pucciniomycotina</taxon>
        <taxon>Pucciniomycetes</taxon>
        <taxon>Pucciniales</taxon>
        <taxon>Pucciniaceae</taxon>
        <taxon>Puccinia</taxon>
    </lineage>
</organism>
<accession>A0A0L6V8I8</accession>
<dbReference type="VEuPathDB" id="FungiDB:VP01_2259g1"/>